<dbReference type="AlphaFoldDB" id="A0A1X6Y5K9"/>
<accession>A0A1X6Y5K9</accession>
<dbReference type="RefSeq" id="WP_085886075.1">
    <property type="nucleotide sequence ID" value="NZ_FWFN01000001.1"/>
</dbReference>
<protein>
    <recommendedName>
        <fullName evidence="4">TadE-like protein</fullName>
    </recommendedName>
</protein>
<sequence>MKPGLRAYLRRFRRDEDGVVTVEFLIMFPLVVWTYVAMFVFFDMYRVNTQHQKAAYVISDMLARETENITPTYIDNTKKLFDYLMAVERDNAVRVSSIKYNADRERYEVVWSRARGDKQSLTTTDVSDWDDRLPMVADMDELILVETWYTYKMSFSILELNDINLHSFVYTRPRFAPVLRYADTNS</sequence>
<dbReference type="Proteomes" id="UP000193963">
    <property type="component" value="Unassembled WGS sequence"/>
</dbReference>
<evidence type="ECO:0000313" key="3">
    <source>
        <dbReference type="Proteomes" id="UP000193963"/>
    </source>
</evidence>
<evidence type="ECO:0000256" key="1">
    <source>
        <dbReference type="SAM" id="Phobius"/>
    </source>
</evidence>
<dbReference type="EMBL" id="FWFN01000001">
    <property type="protein sequence ID" value="SLN11409.1"/>
    <property type="molecule type" value="Genomic_DNA"/>
</dbReference>
<keyword evidence="1" id="KW-0472">Membrane</keyword>
<evidence type="ECO:0008006" key="4">
    <source>
        <dbReference type="Google" id="ProtNLM"/>
    </source>
</evidence>
<dbReference type="OrthoDB" id="7876207at2"/>
<reference evidence="3" key="1">
    <citation type="submission" date="2017-03" db="EMBL/GenBank/DDBJ databases">
        <authorList>
            <person name="Rodrigo-Torres L."/>
            <person name="Arahal R.D."/>
            <person name="Lucena T."/>
        </authorList>
    </citation>
    <scope>NUCLEOTIDE SEQUENCE [LARGE SCALE GENOMIC DNA]</scope>
    <source>
        <strain evidence="3">CECT 7751</strain>
    </source>
</reference>
<feature type="transmembrane region" description="Helical" evidence="1">
    <location>
        <begin position="20"/>
        <end position="42"/>
    </location>
</feature>
<organism evidence="2 3">
    <name type="scientific">Pseudooceanicola marinus</name>
    <dbReference type="NCBI Taxonomy" id="396013"/>
    <lineage>
        <taxon>Bacteria</taxon>
        <taxon>Pseudomonadati</taxon>
        <taxon>Pseudomonadota</taxon>
        <taxon>Alphaproteobacteria</taxon>
        <taxon>Rhodobacterales</taxon>
        <taxon>Paracoccaceae</taxon>
        <taxon>Pseudooceanicola</taxon>
    </lineage>
</organism>
<evidence type="ECO:0000313" key="2">
    <source>
        <dbReference type="EMBL" id="SLN11409.1"/>
    </source>
</evidence>
<gene>
    <name evidence="2" type="ORF">PSM7751_00137</name>
</gene>
<proteinExistence type="predicted"/>
<name>A0A1X6Y5K9_9RHOB</name>
<keyword evidence="3" id="KW-1185">Reference proteome</keyword>
<keyword evidence="1" id="KW-0812">Transmembrane</keyword>
<keyword evidence="1" id="KW-1133">Transmembrane helix</keyword>